<organism evidence="1 2">
    <name type="scientific">Streptomyces yanii</name>
    <dbReference type="NCBI Taxonomy" id="78510"/>
    <lineage>
        <taxon>Bacteria</taxon>
        <taxon>Bacillati</taxon>
        <taxon>Actinomycetota</taxon>
        <taxon>Actinomycetes</taxon>
        <taxon>Kitasatosporales</taxon>
        <taxon>Streptomycetaceae</taxon>
        <taxon>Streptomyces</taxon>
    </lineage>
</organism>
<evidence type="ECO:0000313" key="2">
    <source>
        <dbReference type="Proteomes" id="UP001589710"/>
    </source>
</evidence>
<dbReference type="RefSeq" id="WP_386143680.1">
    <property type="nucleotide sequence ID" value="NZ_JBHMCG010000041.1"/>
</dbReference>
<evidence type="ECO:0000313" key="1">
    <source>
        <dbReference type="EMBL" id="MFB9572473.1"/>
    </source>
</evidence>
<protein>
    <submittedName>
        <fullName evidence="1">Uncharacterized protein</fullName>
    </submittedName>
</protein>
<dbReference type="EMBL" id="JBHMCG010000041">
    <property type="protein sequence ID" value="MFB9572473.1"/>
    <property type="molecule type" value="Genomic_DNA"/>
</dbReference>
<sequence length="120" mass="13011">MQQPFSMDDLKHVRLAAWQAGSPFFEQGLVDESYSRTLFCGRGLLLIAHRMVPRPGWRPYLAWFAPAGDGARFTVLGHAVGHADAGSACKAAEALAARMCTGPWQQALGLFVSPPRRSAA</sequence>
<name>A0ABV5R3P9_9ACTN</name>
<proteinExistence type="predicted"/>
<dbReference type="Proteomes" id="UP001589710">
    <property type="component" value="Unassembled WGS sequence"/>
</dbReference>
<keyword evidence="2" id="KW-1185">Reference proteome</keyword>
<gene>
    <name evidence="1" type="ORF">ACFFTL_09085</name>
</gene>
<comment type="caution">
    <text evidence="1">The sequence shown here is derived from an EMBL/GenBank/DDBJ whole genome shotgun (WGS) entry which is preliminary data.</text>
</comment>
<accession>A0ABV5R3P9</accession>
<reference evidence="1 2" key="1">
    <citation type="submission" date="2024-09" db="EMBL/GenBank/DDBJ databases">
        <authorList>
            <person name="Sun Q."/>
            <person name="Mori K."/>
        </authorList>
    </citation>
    <scope>NUCLEOTIDE SEQUENCE [LARGE SCALE GENOMIC DNA]</scope>
    <source>
        <strain evidence="1 2">JCM 3331</strain>
    </source>
</reference>